<sequence>MTGCKSDKGSAAMTTSRRDFLLGSGAAGLGCGCARRPRVEPGAKVVIVGAGFAGIGAARALRKAGYATEIVEARDRIGGRAWTKETTPAPVDLGASWLHSGAKNALAGLARESGLAFNISDYNNVDVFGLSGSMVEKKPITQVYEELDIADRFKSQLFWPYLRWRLGGGASGRSIGDVWEEAVAGEVDALSGEAYRMILETQYAVPLHEEAMESLFLGGEQLPNHEWFMTGGMQTFADYLAKDLQVRLSTHVREIEWSRGAARIVTNNGEIEAAAVVLTVSAGLLKRQAIRLTPGLPADARAALDRLGMGLLNKIALSYPSVSWPVDSEYFVLAGGELPAIIANHPVYSGAPVLLGLTGGATSRRLETMSDEEAAARLHRDFERALGLKLPEPDGAAVTRWASDPLAGGSYSHRKPGARLDEGDILARPVDDTLFLAGEAIVSDDDAGNVSGAYRSGQRAAAQIAGLSAPKKRNAILV</sequence>
<reference evidence="11 12" key="1">
    <citation type="submission" date="2017-12" db="EMBL/GenBank/DDBJ databases">
        <authorList>
            <person name="Hurst M.R.H."/>
        </authorList>
    </citation>
    <scope>NUCLEOTIDE SEQUENCE [LARGE SCALE GENOMIC DNA]</scope>
    <source>
        <strain evidence="11 12">SY-3-19</strain>
    </source>
</reference>
<organism evidence="11 12">
    <name type="scientific">Hyphococcus luteus</name>
    <dbReference type="NCBI Taxonomy" id="2058213"/>
    <lineage>
        <taxon>Bacteria</taxon>
        <taxon>Pseudomonadati</taxon>
        <taxon>Pseudomonadota</taxon>
        <taxon>Alphaproteobacteria</taxon>
        <taxon>Parvularculales</taxon>
        <taxon>Parvularculaceae</taxon>
        <taxon>Hyphococcus</taxon>
    </lineage>
</organism>
<proteinExistence type="inferred from homology"/>
<evidence type="ECO:0000256" key="2">
    <source>
        <dbReference type="ARBA" id="ARBA00004814"/>
    </source>
</evidence>
<dbReference type="SUPFAM" id="SSF54373">
    <property type="entry name" value="FAD-linked reductases, C-terminal domain"/>
    <property type="match status" value="1"/>
</dbReference>
<dbReference type="GO" id="GO:0009851">
    <property type="term" value="P:auxin biosynthetic process"/>
    <property type="evidence" value="ECO:0007669"/>
    <property type="project" value="UniProtKB-KW"/>
</dbReference>
<dbReference type="PROSITE" id="PS51318">
    <property type="entry name" value="TAT"/>
    <property type="match status" value="1"/>
</dbReference>
<dbReference type="InterPro" id="IPR002937">
    <property type="entry name" value="Amino_oxidase"/>
</dbReference>
<comment type="catalytic activity">
    <reaction evidence="8">
        <text>L-tryptophan + O2 = indole-3-acetamide + CO2 + H2O</text>
        <dbReference type="Rhea" id="RHEA:16165"/>
        <dbReference type="ChEBI" id="CHEBI:15377"/>
        <dbReference type="ChEBI" id="CHEBI:15379"/>
        <dbReference type="ChEBI" id="CHEBI:16031"/>
        <dbReference type="ChEBI" id="CHEBI:16526"/>
        <dbReference type="ChEBI" id="CHEBI:57912"/>
        <dbReference type="EC" id="1.13.12.3"/>
    </reaction>
</comment>
<evidence type="ECO:0000256" key="9">
    <source>
        <dbReference type="PIRSR" id="PIRSR601613-1"/>
    </source>
</evidence>
<comment type="caution">
    <text evidence="11">The sequence shown here is derived from an EMBL/GenBank/DDBJ whole genome shotgun (WGS) entry which is preliminary data.</text>
</comment>
<feature type="binding site" evidence="9">
    <location>
        <begin position="72"/>
        <end position="73"/>
    </location>
    <ligand>
        <name>FAD</name>
        <dbReference type="ChEBI" id="CHEBI:57692"/>
    </ligand>
</feature>
<dbReference type="Gene3D" id="3.90.660.10">
    <property type="match status" value="1"/>
</dbReference>
<evidence type="ECO:0000256" key="1">
    <source>
        <dbReference type="ARBA" id="ARBA00001974"/>
    </source>
</evidence>
<name>A0A2S7K3I4_9PROT</name>
<dbReference type="SUPFAM" id="SSF51905">
    <property type="entry name" value="FAD/NAD(P)-binding domain"/>
    <property type="match status" value="1"/>
</dbReference>
<dbReference type="InterPro" id="IPR050281">
    <property type="entry name" value="Flavin_monoamine_oxidase"/>
</dbReference>
<dbReference type="PANTHER" id="PTHR10742">
    <property type="entry name" value="FLAVIN MONOAMINE OXIDASE"/>
    <property type="match status" value="1"/>
</dbReference>
<evidence type="ECO:0000256" key="6">
    <source>
        <dbReference type="ARBA" id="ARBA00023002"/>
    </source>
</evidence>
<dbReference type="GO" id="GO:0050361">
    <property type="term" value="F:tryptophan 2-monooxygenase activity"/>
    <property type="evidence" value="ECO:0007669"/>
    <property type="project" value="UniProtKB-EC"/>
</dbReference>
<dbReference type="EMBL" id="PJCH01000010">
    <property type="protein sequence ID" value="PQA87063.1"/>
    <property type="molecule type" value="Genomic_DNA"/>
</dbReference>
<dbReference type="OrthoDB" id="9790035at2"/>
<dbReference type="PROSITE" id="PS51257">
    <property type="entry name" value="PROKAR_LIPOPROTEIN"/>
    <property type="match status" value="1"/>
</dbReference>
<feature type="domain" description="Amine oxidase" evidence="10">
    <location>
        <begin position="52"/>
        <end position="464"/>
    </location>
</feature>
<evidence type="ECO:0000313" key="11">
    <source>
        <dbReference type="EMBL" id="PQA87063.1"/>
    </source>
</evidence>
<keyword evidence="6" id="KW-0560">Oxidoreductase</keyword>
<evidence type="ECO:0000256" key="8">
    <source>
        <dbReference type="ARBA" id="ARBA00047321"/>
    </source>
</evidence>
<dbReference type="EC" id="1.13.12.3" evidence="4"/>
<dbReference type="InterPro" id="IPR036188">
    <property type="entry name" value="FAD/NAD-bd_sf"/>
</dbReference>
<evidence type="ECO:0000256" key="5">
    <source>
        <dbReference type="ARBA" id="ARBA00017871"/>
    </source>
</evidence>
<protein>
    <recommendedName>
        <fullName evidence="5">Tryptophan 2-monooxygenase</fullName>
        <ecNumber evidence="4">1.13.12.3</ecNumber>
    </recommendedName>
</protein>
<keyword evidence="12" id="KW-1185">Reference proteome</keyword>
<dbReference type="Pfam" id="PF01593">
    <property type="entry name" value="Amino_oxidase"/>
    <property type="match status" value="1"/>
</dbReference>
<comment type="similarity">
    <text evidence="3">Belongs to the tryptophan 2-monooxygenase family.</text>
</comment>
<dbReference type="InterPro" id="IPR001613">
    <property type="entry name" value="Flavin_amine_oxidase"/>
</dbReference>
<gene>
    <name evidence="11" type="ORF">CW354_13510</name>
</gene>
<dbReference type="AlphaFoldDB" id="A0A2S7K3I4"/>
<evidence type="ECO:0000256" key="3">
    <source>
        <dbReference type="ARBA" id="ARBA00005833"/>
    </source>
</evidence>
<evidence type="ECO:0000313" key="12">
    <source>
        <dbReference type="Proteomes" id="UP000239504"/>
    </source>
</evidence>
<evidence type="ECO:0000256" key="7">
    <source>
        <dbReference type="ARBA" id="ARBA00023070"/>
    </source>
</evidence>
<feature type="binding site" evidence="9">
    <location>
        <position position="252"/>
    </location>
    <ligand>
        <name>FAD</name>
        <dbReference type="ChEBI" id="CHEBI:57692"/>
    </ligand>
</feature>
<keyword evidence="7" id="KW-0073">Auxin biosynthesis</keyword>
<dbReference type="PRINTS" id="PR00757">
    <property type="entry name" value="AMINEOXDASEF"/>
</dbReference>
<accession>A0A2S7K3I4</accession>
<dbReference type="PANTHER" id="PTHR10742:SF410">
    <property type="entry name" value="LYSINE-SPECIFIC HISTONE DEMETHYLASE 2"/>
    <property type="match status" value="1"/>
</dbReference>
<evidence type="ECO:0000259" key="10">
    <source>
        <dbReference type="Pfam" id="PF01593"/>
    </source>
</evidence>
<dbReference type="Gene3D" id="3.50.50.60">
    <property type="entry name" value="FAD/NAD(P)-binding domain"/>
    <property type="match status" value="1"/>
</dbReference>
<dbReference type="InterPro" id="IPR006311">
    <property type="entry name" value="TAT_signal"/>
</dbReference>
<comment type="pathway">
    <text evidence="2">Plant hormone metabolism; auxin biosynthesis.</text>
</comment>
<dbReference type="Proteomes" id="UP000239504">
    <property type="component" value="Unassembled WGS sequence"/>
</dbReference>
<evidence type="ECO:0000256" key="4">
    <source>
        <dbReference type="ARBA" id="ARBA00012535"/>
    </source>
</evidence>
<comment type="cofactor">
    <cofactor evidence="1">
        <name>FAD</name>
        <dbReference type="ChEBI" id="CHEBI:57692"/>
    </cofactor>
</comment>